<comment type="caution">
    <text evidence="2">The sequence shown here is derived from an EMBL/GenBank/DDBJ whole genome shotgun (WGS) entry which is preliminary data.</text>
</comment>
<evidence type="ECO:0000256" key="1">
    <source>
        <dbReference type="SAM" id="SignalP"/>
    </source>
</evidence>
<protein>
    <recommendedName>
        <fullName evidence="4">Ig-like domain-containing protein</fullName>
    </recommendedName>
</protein>
<evidence type="ECO:0008006" key="4">
    <source>
        <dbReference type="Google" id="ProtNLM"/>
    </source>
</evidence>
<dbReference type="EMBL" id="JAXCEH010000003">
    <property type="protein sequence ID" value="MFA1553489.1"/>
    <property type="molecule type" value="Genomic_DNA"/>
</dbReference>
<gene>
    <name evidence="2" type="ORF">SM436_07265</name>
</gene>
<dbReference type="RefSeq" id="WP_371939884.1">
    <property type="nucleotide sequence ID" value="NZ_JAXCEH010000003.1"/>
</dbReference>
<keyword evidence="3" id="KW-1185">Reference proteome</keyword>
<organism evidence="2 3">
    <name type="scientific">Actinomadura chokoriensis</name>
    <dbReference type="NCBI Taxonomy" id="454156"/>
    <lineage>
        <taxon>Bacteria</taxon>
        <taxon>Bacillati</taxon>
        <taxon>Actinomycetota</taxon>
        <taxon>Actinomycetes</taxon>
        <taxon>Streptosporangiales</taxon>
        <taxon>Thermomonosporaceae</taxon>
        <taxon>Actinomadura</taxon>
    </lineage>
</organism>
<evidence type="ECO:0000313" key="2">
    <source>
        <dbReference type="EMBL" id="MFA1553489.1"/>
    </source>
</evidence>
<sequence>MRSRTLFAGLATMAATVALAAAPAHAATPGLVDGTLSALGYTCTFTNATTSDKPPNTLSVDHTTVVPQCGAGVTVTLAASPTITFNDAAGTASSAQIDVSGSALGMTCKYRVTNVSVTRSGTTRTYTGGPFTATKLSGGFLCPATAQVASASFTFH</sequence>
<proteinExistence type="predicted"/>
<keyword evidence="1" id="KW-0732">Signal</keyword>
<accession>A0ABV4QTP9</accession>
<evidence type="ECO:0000313" key="3">
    <source>
        <dbReference type="Proteomes" id="UP001569904"/>
    </source>
</evidence>
<feature type="signal peptide" evidence="1">
    <location>
        <begin position="1"/>
        <end position="26"/>
    </location>
</feature>
<feature type="chain" id="PRO_5047419449" description="Ig-like domain-containing protein" evidence="1">
    <location>
        <begin position="27"/>
        <end position="156"/>
    </location>
</feature>
<reference evidence="2 3" key="1">
    <citation type="submission" date="2023-11" db="EMBL/GenBank/DDBJ databases">
        <title>Actinomadura monticuli sp. nov., isolated from volcanic ash.</title>
        <authorList>
            <person name="Lee S.D."/>
            <person name="Yang H."/>
            <person name="Kim I.S."/>
        </authorList>
    </citation>
    <scope>NUCLEOTIDE SEQUENCE [LARGE SCALE GENOMIC DNA]</scope>
    <source>
        <strain evidence="2 3">DSM 45346</strain>
    </source>
</reference>
<dbReference type="Proteomes" id="UP001569904">
    <property type="component" value="Unassembled WGS sequence"/>
</dbReference>
<name>A0ABV4QTP9_9ACTN</name>